<reference evidence="7 8" key="1">
    <citation type="submission" date="2020-06" db="EMBL/GenBank/DDBJ databases">
        <title>Whole-genome sequence of Allochromatium humboldtianum DSM 21881, type strain.</title>
        <authorList>
            <person name="Kyndt J.A."/>
            <person name="Meyer T.E."/>
        </authorList>
    </citation>
    <scope>NUCLEOTIDE SEQUENCE [LARGE SCALE GENOMIC DNA]</scope>
    <source>
        <strain evidence="7 8">DSM 21881</strain>
    </source>
</reference>
<keyword evidence="4" id="KW-0449">Lipoprotein</keyword>
<dbReference type="Pfam" id="PF03330">
    <property type="entry name" value="DPBB_1"/>
    <property type="match status" value="1"/>
</dbReference>
<keyword evidence="2 4" id="KW-0456">Lyase</keyword>
<protein>
    <recommendedName>
        <fullName evidence="4">Endolytic peptidoglycan transglycosylase RlpA</fullName>
        <ecNumber evidence="4">4.2.2.-</ecNumber>
    </recommendedName>
</protein>
<dbReference type="GO" id="GO:0000270">
    <property type="term" value="P:peptidoglycan metabolic process"/>
    <property type="evidence" value="ECO:0007669"/>
    <property type="project" value="UniProtKB-UniRule"/>
</dbReference>
<evidence type="ECO:0000313" key="8">
    <source>
        <dbReference type="Proteomes" id="UP000592294"/>
    </source>
</evidence>
<evidence type="ECO:0000259" key="6">
    <source>
        <dbReference type="Pfam" id="PF03330"/>
    </source>
</evidence>
<dbReference type="GO" id="GO:0009279">
    <property type="term" value="C:cell outer membrane"/>
    <property type="evidence" value="ECO:0007669"/>
    <property type="project" value="TreeGrafter"/>
</dbReference>
<dbReference type="CDD" id="cd22268">
    <property type="entry name" value="DPBB_RlpA-like"/>
    <property type="match status" value="1"/>
</dbReference>
<dbReference type="Gene3D" id="2.40.40.10">
    <property type="entry name" value="RlpA-like domain"/>
    <property type="match status" value="1"/>
</dbReference>
<sequence length="204" mass="22758">MSRIMRDTTLQPLIIVVILLLALTGCASRGELDDEAIARIPDAVPKVEPLAKSGNPESYVVFGRRYYTQKSARGHVERGLASWYGRPFHGRKTSSGETYDMYAMSAAHKTLPLPTYARVTNLENGRRVVVRINDRGPFHDGRVIDLSYTAAVKLGMKRQGTARVEVQAIDPRRRFWSFLPFLADHSEAESDTGRPTRAAASLQN</sequence>
<evidence type="ECO:0000256" key="2">
    <source>
        <dbReference type="ARBA" id="ARBA00023239"/>
    </source>
</evidence>
<dbReference type="PANTHER" id="PTHR34183">
    <property type="entry name" value="ENDOLYTIC PEPTIDOGLYCAN TRANSGLYCOSYLASE RLPA"/>
    <property type="match status" value="1"/>
</dbReference>
<dbReference type="EC" id="4.2.2.-" evidence="4"/>
<dbReference type="HAMAP" id="MF_02071">
    <property type="entry name" value="RlpA"/>
    <property type="match status" value="1"/>
</dbReference>
<name>A0A850RCF4_9GAMM</name>
<keyword evidence="8" id="KW-1185">Reference proteome</keyword>
<dbReference type="AlphaFoldDB" id="A0A850RCF4"/>
<dbReference type="SUPFAM" id="SSF50685">
    <property type="entry name" value="Barwin-like endoglucanases"/>
    <property type="match status" value="1"/>
</dbReference>
<dbReference type="InterPro" id="IPR012997">
    <property type="entry name" value="RplA"/>
</dbReference>
<keyword evidence="4" id="KW-0472">Membrane</keyword>
<dbReference type="GO" id="GO:0008932">
    <property type="term" value="F:lytic endotransglycosylase activity"/>
    <property type="evidence" value="ECO:0007669"/>
    <property type="project" value="UniProtKB-UniRule"/>
</dbReference>
<proteinExistence type="inferred from homology"/>
<comment type="subcellular location">
    <subcellularLocation>
        <location evidence="4">Cell membrane</location>
        <topology evidence="4">Lipid-anchor</topology>
    </subcellularLocation>
</comment>
<feature type="domain" description="RlpA-like protein double-psi beta-barrel" evidence="6">
    <location>
        <begin position="77"/>
        <end position="166"/>
    </location>
</feature>
<dbReference type="PANTHER" id="PTHR34183:SF1">
    <property type="entry name" value="ENDOLYTIC PEPTIDOGLYCAN TRANSGLYCOSYLASE RLPA"/>
    <property type="match status" value="1"/>
</dbReference>
<dbReference type="InterPro" id="IPR034718">
    <property type="entry name" value="RlpA"/>
</dbReference>
<organism evidence="7 8">
    <name type="scientific">Allochromatium humboldtianum</name>
    <dbReference type="NCBI Taxonomy" id="504901"/>
    <lineage>
        <taxon>Bacteria</taxon>
        <taxon>Pseudomonadati</taxon>
        <taxon>Pseudomonadota</taxon>
        <taxon>Gammaproteobacteria</taxon>
        <taxon>Chromatiales</taxon>
        <taxon>Chromatiaceae</taxon>
        <taxon>Allochromatium</taxon>
    </lineage>
</organism>
<dbReference type="InterPro" id="IPR036908">
    <property type="entry name" value="RlpA-like_sf"/>
</dbReference>
<comment type="similarity">
    <text evidence="4 5">Belongs to the RlpA family.</text>
</comment>
<keyword evidence="4" id="KW-0564">Palmitate</keyword>
<dbReference type="EMBL" id="JABZEO010000007">
    <property type="protein sequence ID" value="NVZ09936.1"/>
    <property type="molecule type" value="Genomic_DNA"/>
</dbReference>
<dbReference type="GO" id="GO:0071555">
    <property type="term" value="P:cell wall organization"/>
    <property type="evidence" value="ECO:0007669"/>
    <property type="project" value="UniProtKB-KW"/>
</dbReference>
<dbReference type="PROSITE" id="PS51257">
    <property type="entry name" value="PROKAR_LIPOPROTEIN"/>
    <property type="match status" value="1"/>
</dbReference>
<keyword evidence="1" id="KW-0732">Signal</keyword>
<dbReference type="Proteomes" id="UP000592294">
    <property type="component" value="Unassembled WGS sequence"/>
</dbReference>
<dbReference type="GO" id="GO:0005886">
    <property type="term" value="C:plasma membrane"/>
    <property type="evidence" value="ECO:0007669"/>
    <property type="project" value="UniProtKB-SubCell"/>
</dbReference>
<dbReference type="InterPro" id="IPR009009">
    <property type="entry name" value="RlpA-like_DPBB"/>
</dbReference>
<evidence type="ECO:0000313" key="7">
    <source>
        <dbReference type="EMBL" id="NVZ09936.1"/>
    </source>
</evidence>
<keyword evidence="4" id="KW-1003">Cell membrane</keyword>
<evidence type="ECO:0000256" key="4">
    <source>
        <dbReference type="HAMAP-Rule" id="MF_02071"/>
    </source>
</evidence>
<comment type="function">
    <text evidence="4">Lytic transglycosylase with a strong preference for naked glycan strands that lack stem peptides.</text>
</comment>
<comment type="caution">
    <text evidence="7">The sequence shown here is derived from an EMBL/GenBank/DDBJ whole genome shotgun (WGS) entry which is preliminary data.</text>
</comment>
<dbReference type="FunFam" id="2.40.40.10:FF:000003">
    <property type="entry name" value="Endolytic peptidoglycan transglycosylase RlpA"/>
    <property type="match status" value="1"/>
</dbReference>
<evidence type="ECO:0000256" key="3">
    <source>
        <dbReference type="ARBA" id="ARBA00023316"/>
    </source>
</evidence>
<dbReference type="NCBIfam" id="TIGR00413">
    <property type="entry name" value="rlpA"/>
    <property type="match status" value="1"/>
</dbReference>
<evidence type="ECO:0000256" key="5">
    <source>
        <dbReference type="RuleBase" id="RU003495"/>
    </source>
</evidence>
<keyword evidence="3 4" id="KW-0961">Cell wall biogenesis/degradation</keyword>
<accession>A0A850RCF4</accession>
<evidence type="ECO:0000256" key="1">
    <source>
        <dbReference type="ARBA" id="ARBA00022729"/>
    </source>
</evidence>
<gene>
    <name evidence="4" type="primary">rlpA</name>
    <name evidence="7" type="ORF">HW932_11750</name>
</gene>